<feature type="DNA-binding region" description="H-T-H motif" evidence="4">
    <location>
        <begin position="41"/>
        <end position="60"/>
    </location>
</feature>
<dbReference type="PROSITE" id="PS50977">
    <property type="entry name" value="HTH_TETR_2"/>
    <property type="match status" value="1"/>
</dbReference>
<evidence type="ECO:0000256" key="1">
    <source>
        <dbReference type="ARBA" id="ARBA00023015"/>
    </source>
</evidence>
<evidence type="ECO:0000313" key="6">
    <source>
        <dbReference type="EMBL" id="MET1755475.1"/>
    </source>
</evidence>
<dbReference type="InterPro" id="IPR050109">
    <property type="entry name" value="HTH-type_TetR-like_transc_reg"/>
</dbReference>
<dbReference type="Gene3D" id="1.10.357.10">
    <property type="entry name" value="Tetracycline Repressor, domain 2"/>
    <property type="match status" value="1"/>
</dbReference>
<evidence type="ECO:0000256" key="2">
    <source>
        <dbReference type="ARBA" id="ARBA00023125"/>
    </source>
</evidence>
<keyword evidence="1" id="KW-0805">Transcription regulation</keyword>
<reference evidence="6 7" key="1">
    <citation type="submission" date="2024-07" db="EMBL/GenBank/DDBJ databases">
        <title>Novosphingobium kalidii RD2P27.</title>
        <authorList>
            <person name="Sun J.-Q."/>
        </authorList>
    </citation>
    <scope>NUCLEOTIDE SEQUENCE [LARGE SCALE GENOMIC DNA]</scope>
    <source>
        <strain evidence="6 7">RD2P27</strain>
    </source>
</reference>
<evidence type="ECO:0000256" key="4">
    <source>
        <dbReference type="PROSITE-ProRule" id="PRU00335"/>
    </source>
</evidence>
<dbReference type="RefSeq" id="WP_353983931.1">
    <property type="nucleotide sequence ID" value="NZ_JBEWLY010000013.1"/>
</dbReference>
<dbReference type="SUPFAM" id="SSF46689">
    <property type="entry name" value="Homeodomain-like"/>
    <property type="match status" value="1"/>
</dbReference>
<keyword evidence="7" id="KW-1185">Reference proteome</keyword>
<sequence>MATMTTPETSSFGSEDKTERTQVLIRAANDLLDEDGLEGLTIRAVLMRSGLARRAFYEQFNGKDDLVLAVFERTLSLAAEHFAGEAEKAGDPVEGLRRIVTGLVLGQLGYKGAERGRRSAALSREHLRLAESRPQDLQVAISPLIALMAEEIAKGVKRGALRPCDAHLQANFVYNFVAATVHVELLAEEGGAPDRSKRDKLADAIWEFCRRAIIA</sequence>
<keyword evidence="3" id="KW-0804">Transcription</keyword>
<protein>
    <submittedName>
        <fullName evidence="6">TetR/AcrR family transcriptional regulator</fullName>
    </submittedName>
</protein>
<evidence type="ECO:0000256" key="3">
    <source>
        <dbReference type="ARBA" id="ARBA00023163"/>
    </source>
</evidence>
<dbReference type="Gene3D" id="1.10.10.60">
    <property type="entry name" value="Homeodomain-like"/>
    <property type="match status" value="1"/>
</dbReference>
<keyword evidence="2 4" id="KW-0238">DNA-binding</keyword>
<dbReference type="InterPro" id="IPR036271">
    <property type="entry name" value="Tet_transcr_reg_TetR-rel_C_sf"/>
</dbReference>
<feature type="domain" description="HTH tetR-type" evidence="5">
    <location>
        <begin position="18"/>
        <end position="78"/>
    </location>
</feature>
<dbReference type="EMBL" id="JBEWLY010000013">
    <property type="protein sequence ID" value="MET1755475.1"/>
    <property type="molecule type" value="Genomic_DNA"/>
</dbReference>
<dbReference type="PRINTS" id="PR00455">
    <property type="entry name" value="HTHTETR"/>
</dbReference>
<comment type="caution">
    <text evidence="6">The sequence shown here is derived from an EMBL/GenBank/DDBJ whole genome shotgun (WGS) entry which is preliminary data.</text>
</comment>
<accession>A0ABV2D1B4</accession>
<gene>
    <name evidence="6" type="ORF">ABVV53_08380</name>
</gene>
<dbReference type="PANTHER" id="PTHR30055:SF234">
    <property type="entry name" value="HTH-TYPE TRANSCRIPTIONAL REGULATOR BETI"/>
    <property type="match status" value="1"/>
</dbReference>
<proteinExistence type="predicted"/>
<dbReference type="SUPFAM" id="SSF48498">
    <property type="entry name" value="Tetracyclin repressor-like, C-terminal domain"/>
    <property type="match status" value="1"/>
</dbReference>
<dbReference type="Proteomes" id="UP001548713">
    <property type="component" value="Unassembled WGS sequence"/>
</dbReference>
<evidence type="ECO:0000259" key="5">
    <source>
        <dbReference type="PROSITE" id="PS50977"/>
    </source>
</evidence>
<organism evidence="6 7">
    <name type="scientific">Novosphingobium kalidii</name>
    <dbReference type="NCBI Taxonomy" id="3230299"/>
    <lineage>
        <taxon>Bacteria</taxon>
        <taxon>Pseudomonadati</taxon>
        <taxon>Pseudomonadota</taxon>
        <taxon>Alphaproteobacteria</taxon>
        <taxon>Sphingomonadales</taxon>
        <taxon>Sphingomonadaceae</taxon>
        <taxon>Novosphingobium</taxon>
    </lineage>
</organism>
<dbReference type="PANTHER" id="PTHR30055">
    <property type="entry name" value="HTH-TYPE TRANSCRIPTIONAL REGULATOR RUTR"/>
    <property type="match status" value="1"/>
</dbReference>
<dbReference type="Pfam" id="PF00440">
    <property type="entry name" value="TetR_N"/>
    <property type="match status" value="1"/>
</dbReference>
<dbReference type="InterPro" id="IPR001647">
    <property type="entry name" value="HTH_TetR"/>
</dbReference>
<evidence type="ECO:0000313" key="7">
    <source>
        <dbReference type="Proteomes" id="UP001548713"/>
    </source>
</evidence>
<name>A0ABV2D1B4_9SPHN</name>
<dbReference type="InterPro" id="IPR009057">
    <property type="entry name" value="Homeodomain-like_sf"/>
</dbReference>